<keyword evidence="2" id="KW-0812">Transmembrane</keyword>
<protein>
    <submittedName>
        <fullName evidence="3">Uncharacterized protein</fullName>
    </submittedName>
</protein>
<dbReference type="EMBL" id="JAULSN010000003">
    <property type="protein sequence ID" value="KAK3376704.1"/>
    <property type="molecule type" value="Genomic_DNA"/>
</dbReference>
<dbReference type="AlphaFoldDB" id="A0AAE0KHB2"/>
<organism evidence="3 4">
    <name type="scientific">Lasiosphaeria ovina</name>
    <dbReference type="NCBI Taxonomy" id="92902"/>
    <lineage>
        <taxon>Eukaryota</taxon>
        <taxon>Fungi</taxon>
        <taxon>Dikarya</taxon>
        <taxon>Ascomycota</taxon>
        <taxon>Pezizomycotina</taxon>
        <taxon>Sordariomycetes</taxon>
        <taxon>Sordariomycetidae</taxon>
        <taxon>Sordariales</taxon>
        <taxon>Lasiosphaeriaceae</taxon>
        <taxon>Lasiosphaeria</taxon>
    </lineage>
</organism>
<feature type="region of interest" description="Disordered" evidence="1">
    <location>
        <begin position="166"/>
        <end position="321"/>
    </location>
</feature>
<feature type="compositionally biased region" description="Acidic residues" evidence="1">
    <location>
        <begin position="200"/>
        <end position="209"/>
    </location>
</feature>
<feature type="transmembrane region" description="Helical" evidence="2">
    <location>
        <begin position="34"/>
        <end position="56"/>
    </location>
</feature>
<proteinExistence type="predicted"/>
<feature type="compositionally biased region" description="Acidic residues" evidence="1">
    <location>
        <begin position="257"/>
        <end position="281"/>
    </location>
</feature>
<keyword evidence="2" id="KW-1133">Transmembrane helix</keyword>
<evidence type="ECO:0000256" key="2">
    <source>
        <dbReference type="SAM" id="Phobius"/>
    </source>
</evidence>
<reference evidence="3" key="2">
    <citation type="submission" date="2023-06" db="EMBL/GenBank/DDBJ databases">
        <authorList>
            <consortium name="Lawrence Berkeley National Laboratory"/>
            <person name="Haridas S."/>
            <person name="Hensen N."/>
            <person name="Bonometti L."/>
            <person name="Westerberg I."/>
            <person name="Brannstrom I.O."/>
            <person name="Guillou S."/>
            <person name="Cros-Aarteil S."/>
            <person name="Calhoun S."/>
            <person name="Kuo A."/>
            <person name="Mondo S."/>
            <person name="Pangilinan J."/>
            <person name="Riley R."/>
            <person name="Labutti K."/>
            <person name="Andreopoulos B."/>
            <person name="Lipzen A."/>
            <person name="Chen C."/>
            <person name="Yanf M."/>
            <person name="Daum C."/>
            <person name="Ng V."/>
            <person name="Clum A."/>
            <person name="Steindorff A."/>
            <person name="Ohm R."/>
            <person name="Martin F."/>
            <person name="Silar P."/>
            <person name="Natvig D."/>
            <person name="Lalanne C."/>
            <person name="Gautier V."/>
            <person name="Ament-Velasquez S.L."/>
            <person name="Kruys A."/>
            <person name="Hutchinson M.I."/>
            <person name="Powell A.J."/>
            <person name="Barry K."/>
            <person name="Miller A.N."/>
            <person name="Grigoriev I.V."/>
            <person name="Debuchy R."/>
            <person name="Gladieux P."/>
            <person name="Thoren M.H."/>
            <person name="Johannesson H."/>
        </authorList>
    </citation>
    <scope>NUCLEOTIDE SEQUENCE</scope>
    <source>
        <strain evidence="3">CBS 958.72</strain>
    </source>
</reference>
<dbReference type="Proteomes" id="UP001287356">
    <property type="component" value="Unassembled WGS sequence"/>
</dbReference>
<sequence>MFAHRIPTHYPRQEPEADPQPSPTSGNHWNVPDAVIGVTVVVVAVSFAIGWCVIHAQFLRAQKRMKAINTELGQAKHETEQLRKELLRRDMYIARNMLLGPEAYSTYSPTDEHLGHPQPPPPSHQPVLARPTTPPLRRVRFAFPSVAGDNGKRGHESDAIKQDVSLLSGGIGPAGAGRFEQASARPTTPPPGQPPFLFVIDDESEDGEGEHEADSRAVRSLSQTDLSEQAEAETGPVLAHPTPLPPKIRFPFIGDTSDGDGDGDGDGDDDDDDDDDGDESEHEAGNIQHTRFFHGGTSPADVEIRRGNTSSPRPVVIVPGSSGVHDMLEQTAAIDFASPEDLEYDDRVSSSTEKASSPEAMPSPDLEDASRLRLPALLNVPSVSEELEEAGRVVETEYQKERRRLLGKLAGNDEDNVDEGPKEGSVDNAASDEDNVDESPREGPVDSAAADDDDDDDDDDEYIEHVEEDEDAVSSMSSDDAKSLRSVSSGTSTSKTTEPSTSRRPPSPTPSQLALEATDIQDGNGGFTDSFQS</sequence>
<feature type="region of interest" description="Disordered" evidence="1">
    <location>
        <begin position="405"/>
        <end position="533"/>
    </location>
</feature>
<feature type="region of interest" description="Disordered" evidence="1">
    <location>
        <begin position="1"/>
        <end position="28"/>
    </location>
</feature>
<evidence type="ECO:0000313" key="4">
    <source>
        <dbReference type="Proteomes" id="UP001287356"/>
    </source>
</evidence>
<comment type="caution">
    <text evidence="3">The sequence shown here is derived from an EMBL/GenBank/DDBJ whole genome shotgun (WGS) entry which is preliminary data.</text>
</comment>
<feature type="region of interest" description="Disordered" evidence="1">
    <location>
        <begin position="107"/>
        <end position="131"/>
    </location>
</feature>
<evidence type="ECO:0000313" key="3">
    <source>
        <dbReference type="EMBL" id="KAK3376704.1"/>
    </source>
</evidence>
<reference evidence="3" key="1">
    <citation type="journal article" date="2023" name="Mol. Phylogenet. Evol.">
        <title>Genome-scale phylogeny and comparative genomics of the fungal order Sordariales.</title>
        <authorList>
            <person name="Hensen N."/>
            <person name="Bonometti L."/>
            <person name="Westerberg I."/>
            <person name="Brannstrom I.O."/>
            <person name="Guillou S."/>
            <person name="Cros-Aarteil S."/>
            <person name="Calhoun S."/>
            <person name="Haridas S."/>
            <person name="Kuo A."/>
            <person name="Mondo S."/>
            <person name="Pangilinan J."/>
            <person name="Riley R."/>
            <person name="LaButti K."/>
            <person name="Andreopoulos B."/>
            <person name="Lipzen A."/>
            <person name="Chen C."/>
            <person name="Yan M."/>
            <person name="Daum C."/>
            <person name="Ng V."/>
            <person name="Clum A."/>
            <person name="Steindorff A."/>
            <person name="Ohm R.A."/>
            <person name="Martin F."/>
            <person name="Silar P."/>
            <person name="Natvig D.O."/>
            <person name="Lalanne C."/>
            <person name="Gautier V."/>
            <person name="Ament-Velasquez S.L."/>
            <person name="Kruys A."/>
            <person name="Hutchinson M.I."/>
            <person name="Powell A.J."/>
            <person name="Barry K."/>
            <person name="Miller A.N."/>
            <person name="Grigoriev I.V."/>
            <person name="Debuchy R."/>
            <person name="Gladieux P."/>
            <person name="Hiltunen Thoren M."/>
            <person name="Johannesson H."/>
        </authorList>
    </citation>
    <scope>NUCLEOTIDE SEQUENCE</scope>
    <source>
        <strain evidence="3">CBS 958.72</strain>
    </source>
</reference>
<keyword evidence="2" id="KW-0472">Membrane</keyword>
<feature type="region of interest" description="Disordered" evidence="1">
    <location>
        <begin position="335"/>
        <end position="370"/>
    </location>
</feature>
<feature type="compositionally biased region" description="Acidic residues" evidence="1">
    <location>
        <begin position="449"/>
        <end position="472"/>
    </location>
</feature>
<accession>A0AAE0KHB2</accession>
<feature type="compositionally biased region" description="Low complexity" evidence="1">
    <location>
        <begin position="484"/>
        <end position="504"/>
    </location>
</feature>
<name>A0AAE0KHB2_9PEZI</name>
<evidence type="ECO:0000256" key="1">
    <source>
        <dbReference type="SAM" id="MobiDB-lite"/>
    </source>
</evidence>
<keyword evidence="4" id="KW-1185">Reference proteome</keyword>
<gene>
    <name evidence="3" type="ORF">B0T24DRAFT_592348</name>
</gene>